<dbReference type="GO" id="GO:0016757">
    <property type="term" value="F:glycosyltransferase activity"/>
    <property type="evidence" value="ECO:0007669"/>
    <property type="project" value="UniProtKB-KW"/>
</dbReference>
<dbReference type="InterPro" id="IPR050834">
    <property type="entry name" value="Glycosyltransf_2"/>
</dbReference>
<dbReference type="RefSeq" id="WP_380743839.1">
    <property type="nucleotide sequence ID" value="NZ_JBHTLI010000001.1"/>
</dbReference>
<evidence type="ECO:0000313" key="4">
    <source>
        <dbReference type="EMBL" id="MFD1095252.1"/>
    </source>
</evidence>
<organism evidence="4 5">
    <name type="scientific">Salegentibacter chungangensis</name>
    <dbReference type="NCBI Taxonomy" id="1335724"/>
    <lineage>
        <taxon>Bacteria</taxon>
        <taxon>Pseudomonadati</taxon>
        <taxon>Bacteroidota</taxon>
        <taxon>Flavobacteriia</taxon>
        <taxon>Flavobacteriales</taxon>
        <taxon>Flavobacteriaceae</taxon>
        <taxon>Salegentibacter</taxon>
    </lineage>
</organism>
<dbReference type="Proteomes" id="UP001597131">
    <property type="component" value="Unassembled WGS sequence"/>
</dbReference>
<keyword evidence="5" id="KW-1185">Reference proteome</keyword>
<accession>A0ABW3NS99</accession>
<evidence type="ECO:0000259" key="2">
    <source>
        <dbReference type="Pfam" id="PF00535"/>
    </source>
</evidence>
<comment type="caution">
    <text evidence="4">The sequence shown here is derived from an EMBL/GenBank/DDBJ whole genome shotgun (WGS) entry which is preliminary data.</text>
</comment>
<dbReference type="PANTHER" id="PTHR43685:SF2">
    <property type="entry name" value="GLYCOSYLTRANSFERASE 2-LIKE DOMAIN-CONTAINING PROTEIN"/>
    <property type="match status" value="1"/>
</dbReference>
<proteinExistence type="predicted"/>
<keyword evidence="4" id="KW-0328">Glycosyltransferase</keyword>
<reference evidence="5" key="1">
    <citation type="journal article" date="2019" name="Int. J. Syst. Evol. Microbiol.">
        <title>The Global Catalogue of Microorganisms (GCM) 10K type strain sequencing project: providing services to taxonomists for standard genome sequencing and annotation.</title>
        <authorList>
            <consortium name="The Broad Institute Genomics Platform"/>
            <consortium name="The Broad Institute Genome Sequencing Center for Infectious Disease"/>
            <person name="Wu L."/>
            <person name="Ma J."/>
        </authorList>
    </citation>
    <scope>NUCLEOTIDE SEQUENCE [LARGE SCALE GENOMIC DNA]</scope>
    <source>
        <strain evidence="5">CCUG 64793</strain>
    </source>
</reference>
<dbReference type="Pfam" id="PF00535">
    <property type="entry name" value="Glycos_transf_2"/>
    <property type="match status" value="1"/>
</dbReference>
<dbReference type="InterPro" id="IPR029044">
    <property type="entry name" value="Nucleotide-diphossugar_trans"/>
</dbReference>
<dbReference type="SUPFAM" id="SSF53448">
    <property type="entry name" value="Nucleotide-diphospho-sugar transferases"/>
    <property type="match status" value="1"/>
</dbReference>
<evidence type="ECO:0000256" key="1">
    <source>
        <dbReference type="ARBA" id="ARBA00022679"/>
    </source>
</evidence>
<dbReference type="InterPro" id="IPR027791">
    <property type="entry name" value="Galactosyl_T_C"/>
</dbReference>
<evidence type="ECO:0000259" key="3">
    <source>
        <dbReference type="Pfam" id="PF02709"/>
    </source>
</evidence>
<dbReference type="EMBL" id="JBHTLI010000001">
    <property type="protein sequence ID" value="MFD1095252.1"/>
    <property type="molecule type" value="Genomic_DNA"/>
</dbReference>
<keyword evidence="1 4" id="KW-0808">Transferase</keyword>
<evidence type="ECO:0000313" key="5">
    <source>
        <dbReference type="Proteomes" id="UP001597131"/>
    </source>
</evidence>
<dbReference type="InterPro" id="IPR001173">
    <property type="entry name" value="Glyco_trans_2-like"/>
</dbReference>
<name>A0ABW3NS99_9FLAO</name>
<dbReference type="PANTHER" id="PTHR43685">
    <property type="entry name" value="GLYCOSYLTRANSFERASE"/>
    <property type="match status" value="1"/>
</dbReference>
<dbReference type="CDD" id="cd00761">
    <property type="entry name" value="Glyco_tranf_GTA_type"/>
    <property type="match status" value="1"/>
</dbReference>
<gene>
    <name evidence="4" type="ORF">ACFQ3Q_05780</name>
</gene>
<protein>
    <submittedName>
        <fullName evidence="4">Glycosyltransferase family 2 protein</fullName>
        <ecNumber evidence="4">2.4.-.-</ecNumber>
    </submittedName>
</protein>
<dbReference type="Gene3D" id="3.90.550.10">
    <property type="entry name" value="Spore Coat Polysaccharide Biosynthesis Protein SpsA, Chain A"/>
    <property type="match status" value="1"/>
</dbReference>
<feature type="domain" description="Glycosyltransferase 2-like" evidence="2">
    <location>
        <begin position="4"/>
        <end position="153"/>
    </location>
</feature>
<feature type="domain" description="Galactosyltransferase C-terminal" evidence="3">
    <location>
        <begin position="181"/>
        <end position="231"/>
    </location>
</feature>
<sequence>MKFSLIICTFKRPRALMKLLNSVKEQILYPDEILIIDGSPDDETETILKAENFSNLKYYRVDAKNRGLTKQRNYGISKIGNYIDIICFLDDDIILTPSYFKNLIATYHKNPKAIGVGGYIIEDTEWHLKSKETKSNQFEFDGFVRDLGSRHFLRKKMRLHPNVPPGYMPDFSNGYSISFLPPSGNTYTVESFMGGVASYRKELFKKINFSTYFKGYGLYEDMDFCLRASKLGQLYVNTAAKLYHEHDNSGRPNRYKYGKMVIKNGWYVWRVKYSDPSFNSTLKWHATAFLLTLIRFSNVLTTSRKKEALTESLGRVAGWWGLLIKKSR</sequence>
<dbReference type="Pfam" id="PF02709">
    <property type="entry name" value="Glyco_transf_7C"/>
    <property type="match status" value="1"/>
</dbReference>
<dbReference type="EC" id="2.4.-.-" evidence="4"/>